<dbReference type="Pfam" id="PF14365">
    <property type="entry name" value="Neprosin_AP"/>
    <property type="match status" value="1"/>
</dbReference>
<evidence type="ECO:0000313" key="3">
    <source>
        <dbReference type="Proteomes" id="UP000504621"/>
    </source>
</evidence>
<organism evidence="3 4">
    <name type="scientific">Herrania umbratica</name>
    <dbReference type="NCBI Taxonomy" id="108875"/>
    <lineage>
        <taxon>Eukaryota</taxon>
        <taxon>Viridiplantae</taxon>
        <taxon>Streptophyta</taxon>
        <taxon>Embryophyta</taxon>
        <taxon>Tracheophyta</taxon>
        <taxon>Spermatophyta</taxon>
        <taxon>Magnoliopsida</taxon>
        <taxon>eudicotyledons</taxon>
        <taxon>Gunneridae</taxon>
        <taxon>Pentapetalae</taxon>
        <taxon>rosids</taxon>
        <taxon>malvids</taxon>
        <taxon>Malvales</taxon>
        <taxon>Malvaceae</taxon>
        <taxon>Byttnerioideae</taxon>
        <taxon>Herrania</taxon>
    </lineage>
</organism>
<dbReference type="AlphaFoldDB" id="A0A6J1ASB2"/>
<keyword evidence="3" id="KW-1185">Reference proteome</keyword>
<gene>
    <name evidence="4" type="primary">LOC110420731</name>
</gene>
<evidence type="ECO:0000313" key="4">
    <source>
        <dbReference type="RefSeq" id="XP_021289780.1"/>
    </source>
</evidence>
<proteinExistence type="predicted"/>
<dbReference type="Proteomes" id="UP000504621">
    <property type="component" value="Unplaced"/>
</dbReference>
<dbReference type="PROSITE" id="PS52045">
    <property type="entry name" value="NEPROSIN_PEP_CD"/>
    <property type="match status" value="1"/>
</dbReference>
<dbReference type="PANTHER" id="PTHR31589:SF246">
    <property type="entry name" value="CARBOXYL-TERMINAL PEPTIDASE"/>
    <property type="match status" value="1"/>
</dbReference>
<keyword evidence="1" id="KW-0732">Signal</keyword>
<dbReference type="OrthoDB" id="1858978at2759"/>
<dbReference type="InterPro" id="IPR053168">
    <property type="entry name" value="Glutamic_endopeptidase"/>
</dbReference>
<protein>
    <submittedName>
        <fullName evidence="4">Uncharacterized protein LOC110420731</fullName>
    </submittedName>
</protein>
<dbReference type="RefSeq" id="XP_021289780.1">
    <property type="nucleotide sequence ID" value="XM_021434105.1"/>
</dbReference>
<dbReference type="PANTHER" id="PTHR31589">
    <property type="entry name" value="PROTEIN, PUTATIVE (DUF239)-RELATED-RELATED"/>
    <property type="match status" value="1"/>
</dbReference>
<dbReference type="Pfam" id="PF03080">
    <property type="entry name" value="Neprosin"/>
    <property type="match status" value="2"/>
</dbReference>
<sequence>MLAPFLLLFSLSFSVVINGSEGRKRFQDLDLEQVRILNKPFLKSIKTEGGHSFDCLDIHKQPDFDHPLLKSHQIQMKPSSSQEGLISANSPSKSLETPMLKNGGCPSGTVPIRRANKGELIRAKLFKKRHMTDIHPTASNSPGFHAILLSFPLHNIVKNAIRMLANDLRRKYLGAGGLINVQNPSVSNTQFSEAFVRIQSSSADQIESIQAGWMVNPSLDGDNLTPLCAQWTANKQGCYNTLCPGFVQLSKDIPLGSFFLPSVHGGKQNDFTCNIFKDPKSGNWWLSFGDDDQIGYWPMKLALPWEVASLPVQGMTKAAYIKELQIADESCKRGPPDPKSLKFITDKPSCYDTAPINGDANGFFYGGPGGNCKHKLNAYSRICIS</sequence>
<accession>A0A6J1ASB2</accession>
<feature type="chain" id="PRO_5026702409" evidence="1">
    <location>
        <begin position="23"/>
        <end position="385"/>
    </location>
</feature>
<reference evidence="4" key="1">
    <citation type="submission" date="2025-08" db="UniProtKB">
        <authorList>
            <consortium name="RefSeq"/>
        </authorList>
    </citation>
    <scope>IDENTIFICATION</scope>
    <source>
        <tissue evidence="4">Leaf</tissue>
    </source>
</reference>
<name>A0A6J1ASB2_9ROSI</name>
<feature type="signal peptide" evidence="1">
    <location>
        <begin position="1"/>
        <end position="22"/>
    </location>
</feature>
<dbReference type="InterPro" id="IPR025521">
    <property type="entry name" value="Neprosin_propep"/>
</dbReference>
<dbReference type="Gene3D" id="3.90.1320.10">
    <property type="entry name" value="Outer-capsid protein sigma 3, large lobe"/>
    <property type="match status" value="1"/>
</dbReference>
<evidence type="ECO:0000259" key="2">
    <source>
        <dbReference type="PROSITE" id="PS52045"/>
    </source>
</evidence>
<dbReference type="GeneID" id="110420731"/>
<evidence type="ECO:0000256" key="1">
    <source>
        <dbReference type="SAM" id="SignalP"/>
    </source>
</evidence>
<feature type="domain" description="Neprosin PEP catalytic" evidence="2">
    <location>
        <begin position="151"/>
        <end position="373"/>
    </location>
</feature>
<dbReference type="InterPro" id="IPR004314">
    <property type="entry name" value="Neprosin"/>
</dbReference>